<sequence length="58" mass="5942">MSFALYVLGFIIFVVGLSWAAATAGVPHLYIGIGAVIMLGIGIFTAASTTRSKDPPAS</sequence>
<protein>
    <submittedName>
        <fullName evidence="2">Uncharacterized protein</fullName>
    </submittedName>
</protein>
<keyword evidence="3" id="KW-1185">Reference proteome</keyword>
<gene>
    <name evidence="2" type="ORF">DSM104440_02572</name>
</gene>
<feature type="transmembrane region" description="Helical" evidence="1">
    <location>
        <begin position="30"/>
        <end position="49"/>
    </location>
</feature>
<dbReference type="Proteomes" id="UP000503096">
    <property type="component" value="Chromosome"/>
</dbReference>
<accession>A0A6M4H801</accession>
<organism evidence="2 3">
    <name type="scientific">Usitatibacter palustris</name>
    <dbReference type="NCBI Taxonomy" id="2732487"/>
    <lineage>
        <taxon>Bacteria</taxon>
        <taxon>Pseudomonadati</taxon>
        <taxon>Pseudomonadota</taxon>
        <taxon>Betaproteobacteria</taxon>
        <taxon>Nitrosomonadales</taxon>
        <taxon>Usitatibacteraceae</taxon>
        <taxon>Usitatibacter</taxon>
    </lineage>
</organism>
<dbReference type="RefSeq" id="WP_171163302.1">
    <property type="nucleotide sequence ID" value="NZ_CP053073.1"/>
</dbReference>
<keyword evidence="1" id="KW-0812">Transmembrane</keyword>
<dbReference type="AlphaFoldDB" id="A0A6M4H801"/>
<evidence type="ECO:0000313" key="2">
    <source>
        <dbReference type="EMBL" id="QJR15746.1"/>
    </source>
</evidence>
<dbReference type="KEGG" id="upl:DSM104440_02572"/>
<dbReference type="InParanoid" id="A0A6M4H801"/>
<evidence type="ECO:0000313" key="3">
    <source>
        <dbReference type="Proteomes" id="UP000503096"/>
    </source>
</evidence>
<keyword evidence="1" id="KW-0472">Membrane</keyword>
<name>A0A6M4H801_9PROT</name>
<evidence type="ECO:0000256" key="1">
    <source>
        <dbReference type="SAM" id="Phobius"/>
    </source>
</evidence>
<reference evidence="2 3" key="1">
    <citation type="submission" date="2020-04" db="EMBL/GenBank/DDBJ databases">
        <title>Usitatibacter rugosus gen. nov., sp. nov. and Usitatibacter palustris sp. nov., novel members of Usitatibacteraceae fam. nov. within the order Nitrosomonadales isolated from soil.</title>
        <authorList>
            <person name="Huber K.J."/>
            <person name="Neumann-Schaal M."/>
            <person name="Geppert A."/>
            <person name="Luckner M."/>
            <person name="Wanner G."/>
            <person name="Overmann J."/>
        </authorList>
    </citation>
    <scope>NUCLEOTIDE SEQUENCE [LARGE SCALE GENOMIC DNA]</scope>
    <source>
        <strain evidence="2 3">Swamp67</strain>
    </source>
</reference>
<proteinExistence type="predicted"/>
<keyword evidence="1" id="KW-1133">Transmembrane helix</keyword>
<dbReference type="EMBL" id="CP053073">
    <property type="protein sequence ID" value="QJR15746.1"/>
    <property type="molecule type" value="Genomic_DNA"/>
</dbReference>